<sequence length="317" mass="34977">MGNKKVKQMIGKIGLLLVAIIWGTGFVWTAIALEHFGPYEIIAIRMTIAFIALLLMNIHRLNELTRVNLLRGSFVGLLLYLGFIFQTIGLSYTTPSNNAFLTAVNIVFVPFISLILLRRTISFQSIWGALVTFVGIGFISLQSGLSNMNRGDVFSLICAVFFALQIVATDIFTKKMPTWQLLLSQIGTASLLAWIGVFTSGETNLVDGSVPLNGQTLFPLVYLGLVGTLFAYYIQTYSQKTTSSTETAVILSTEAFFGMIGSVLVLHEVVTFPMIIGGILIFCGILIVEIDFLQFRQVREKIASGFKHKKENNHPST</sequence>
<dbReference type="Proteomes" id="UP000182149">
    <property type="component" value="Unassembled WGS sequence"/>
</dbReference>
<feature type="transmembrane region" description="Helical" evidence="7">
    <location>
        <begin position="179"/>
        <end position="197"/>
    </location>
</feature>
<evidence type="ECO:0000313" key="9">
    <source>
        <dbReference type="EMBL" id="OJG09145.1"/>
    </source>
</evidence>
<evidence type="ECO:0000259" key="8">
    <source>
        <dbReference type="Pfam" id="PF00892"/>
    </source>
</evidence>
<evidence type="ECO:0000256" key="7">
    <source>
        <dbReference type="SAM" id="Phobius"/>
    </source>
</evidence>
<keyword evidence="5 7" id="KW-1133">Transmembrane helix</keyword>
<dbReference type="PANTHER" id="PTHR42920">
    <property type="entry name" value="OS03G0707200 PROTEIN-RELATED"/>
    <property type="match status" value="1"/>
</dbReference>
<accession>A0A1L8QNQ2</accession>
<dbReference type="AlphaFoldDB" id="A0A1L8QNQ2"/>
<feature type="transmembrane region" description="Helical" evidence="7">
    <location>
        <begin position="217"/>
        <end position="235"/>
    </location>
</feature>
<feature type="transmembrane region" description="Helical" evidence="7">
    <location>
        <begin position="12"/>
        <end position="33"/>
    </location>
</feature>
<keyword evidence="3" id="KW-1003">Cell membrane</keyword>
<comment type="caution">
    <text evidence="9">The sequence shown here is derived from an EMBL/GenBank/DDBJ whole genome shotgun (WGS) entry which is preliminary data.</text>
</comment>
<feature type="transmembrane region" description="Helical" evidence="7">
    <location>
        <begin position="124"/>
        <end position="141"/>
    </location>
</feature>
<feature type="transmembrane region" description="Helical" evidence="7">
    <location>
        <begin position="272"/>
        <end position="293"/>
    </location>
</feature>
<evidence type="ECO:0000256" key="1">
    <source>
        <dbReference type="ARBA" id="ARBA00004651"/>
    </source>
</evidence>
<feature type="transmembrane region" description="Helical" evidence="7">
    <location>
        <begin position="99"/>
        <end position="117"/>
    </location>
</feature>
<evidence type="ECO:0000256" key="5">
    <source>
        <dbReference type="ARBA" id="ARBA00022989"/>
    </source>
</evidence>
<keyword evidence="10" id="KW-1185">Reference proteome</keyword>
<evidence type="ECO:0000256" key="6">
    <source>
        <dbReference type="ARBA" id="ARBA00023136"/>
    </source>
</evidence>
<feature type="domain" description="EamA" evidence="8">
    <location>
        <begin position="10"/>
        <end position="140"/>
    </location>
</feature>
<evidence type="ECO:0000256" key="3">
    <source>
        <dbReference type="ARBA" id="ARBA00022475"/>
    </source>
</evidence>
<keyword evidence="6 7" id="KW-0472">Membrane</keyword>
<dbReference type="STRING" id="328396.RU93_GL001216"/>
<dbReference type="GO" id="GO:0005886">
    <property type="term" value="C:plasma membrane"/>
    <property type="evidence" value="ECO:0007669"/>
    <property type="project" value="UniProtKB-SubCell"/>
</dbReference>
<dbReference type="InterPro" id="IPR037185">
    <property type="entry name" value="EmrE-like"/>
</dbReference>
<dbReference type="RefSeq" id="WP_211272590.1">
    <property type="nucleotide sequence ID" value="NZ_JXKD01000020.1"/>
</dbReference>
<dbReference type="Pfam" id="PF00892">
    <property type="entry name" value="EamA"/>
    <property type="match status" value="2"/>
</dbReference>
<dbReference type="SUPFAM" id="SSF103481">
    <property type="entry name" value="Multidrug resistance efflux transporter EmrE"/>
    <property type="match status" value="2"/>
</dbReference>
<feature type="transmembrane region" description="Helical" evidence="7">
    <location>
        <begin position="39"/>
        <end position="58"/>
    </location>
</feature>
<protein>
    <submittedName>
        <fullName evidence="9">Membrane protein</fullName>
    </submittedName>
</protein>
<dbReference type="InterPro" id="IPR000620">
    <property type="entry name" value="EamA_dom"/>
</dbReference>
<feature type="domain" description="EamA" evidence="8">
    <location>
        <begin position="150"/>
        <end position="288"/>
    </location>
</feature>
<comment type="subcellular location">
    <subcellularLocation>
        <location evidence="1">Cell membrane</location>
        <topology evidence="1">Multi-pass membrane protein</topology>
    </subcellularLocation>
</comment>
<feature type="transmembrane region" description="Helical" evidence="7">
    <location>
        <begin position="153"/>
        <end position="172"/>
    </location>
</feature>
<evidence type="ECO:0000256" key="4">
    <source>
        <dbReference type="ARBA" id="ARBA00022692"/>
    </source>
</evidence>
<name>A0A1L8QNQ2_9ENTE</name>
<feature type="transmembrane region" description="Helical" evidence="7">
    <location>
        <begin position="247"/>
        <end position="266"/>
    </location>
</feature>
<feature type="transmembrane region" description="Helical" evidence="7">
    <location>
        <begin position="70"/>
        <end position="93"/>
    </location>
</feature>
<dbReference type="EMBL" id="JXKD01000020">
    <property type="protein sequence ID" value="OJG09145.1"/>
    <property type="molecule type" value="Genomic_DNA"/>
</dbReference>
<keyword evidence="4 7" id="KW-0812">Transmembrane</keyword>
<evidence type="ECO:0000313" key="10">
    <source>
        <dbReference type="Proteomes" id="UP000182149"/>
    </source>
</evidence>
<proteinExistence type="inferred from homology"/>
<dbReference type="InterPro" id="IPR051258">
    <property type="entry name" value="Diverse_Substrate_Transporter"/>
</dbReference>
<organism evidence="9 10">
    <name type="scientific">Enterococcus aquimarinus</name>
    <dbReference type="NCBI Taxonomy" id="328396"/>
    <lineage>
        <taxon>Bacteria</taxon>
        <taxon>Bacillati</taxon>
        <taxon>Bacillota</taxon>
        <taxon>Bacilli</taxon>
        <taxon>Lactobacillales</taxon>
        <taxon>Enterococcaceae</taxon>
        <taxon>Enterococcus</taxon>
    </lineage>
</organism>
<reference evidence="9 10" key="1">
    <citation type="submission" date="2014-12" db="EMBL/GenBank/DDBJ databases">
        <title>Draft genome sequences of 29 type strains of Enterococci.</title>
        <authorList>
            <person name="Zhong Z."/>
            <person name="Sun Z."/>
            <person name="Liu W."/>
            <person name="Zhang W."/>
            <person name="Zhang H."/>
        </authorList>
    </citation>
    <scope>NUCLEOTIDE SEQUENCE [LARGE SCALE GENOMIC DNA]</scope>
    <source>
        <strain evidence="9 10">DSM 17690</strain>
    </source>
</reference>
<evidence type="ECO:0000256" key="2">
    <source>
        <dbReference type="ARBA" id="ARBA00007362"/>
    </source>
</evidence>
<comment type="similarity">
    <text evidence="2">Belongs to the EamA transporter family.</text>
</comment>
<dbReference type="PANTHER" id="PTHR42920:SF5">
    <property type="entry name" value="EAMA DOMAIN-CONTAINING PROTEIN"/>
    <property type="match status" value="1"/>
</dbReference>
<gene>
    <name evidence="9" type="ORF">RU93_GL001216</name>
</gene>